<keyword evidence="6 12" id="KW-0915">Sodium</keyword>
<evidence type="ECO:0000256" key="12">
    <source>
        <dbReference type="HAMAP-Rule" id="MF_00454"/>
    </source>
</evidence>
<evidence type="ECO:0000256" key="9">
    <source>
        <dbReference type="ARBA" id="ARBA00023303"/>
    </source>
</evidence>
<dbReference type="GO" id="GO:0140114">
    <property type="term" value="P:cellular detoxification of fluoride"/>
    <property type="evidence" value="ECO:0007669"/>
    <property type="project" value="UniProtKB-UniRule"/>
</dbReference>
<evidence type="ECO:0000256" key="5">
    <source>
        <dbReference type="ARBA" id="ARBA00022989"/>
    </source>
</evidence>
<accession>A0A066ZMT9</accession>
<comment type="activity regulation">
    <text evidence="12">Na(+) is not transported, but it plays an essential structural role and its presence is essential for fluoride channel function.</text>
</comment>
<dbReference type="Proteomes" id="UP000027341">
    <property type="component" value="Unassembled WGS sequence"/>
</dbReference>
<proteinExistence type="inferred from homology"/>
<dbReference type="PANTHER" id="PTHR28259:SF1">
    <property type="entry name" value="FLUORIDE EXPORT PROTEIN 1-RELATED"/>
    <property type="match status" value="1"/>
</dbReference>
<dbReference type="InterPro" id="IPR003691">
    <property type="entry name" value="FluC"/>
</dbReference>
<comment type="similarity">
    <text evidence="10 12">Belongs to the fluoride channel Fluc/FEX (TC 1.A.43) family.</text>
</comment>
<keyword evidence="12" id="KW-0813">Transport</keyword>
<evidence type="ECO:0000256" key="6">
    <source>
        <dbReference type="ARBA" id="ARBA00023053"/>
    </source>
</evidence>
<evidence type="ECO:0000313" key="14">
    <source>
        <dbReference type="Proteomes" id="UP000027341"/>
    </source>
</evidence>
<dbReference type="GO" id="GO:0005886">
    <property type="term" value="C:plasma membrane"/>
    <property type="evidence" value="ECO:0007669"/>
    <property type="project" value="UniProtKB-SubCell"/>
</dbReference>
<evidence type="ECO:0000256" key="8">
    <source>
        <dbReference type="ARBA" id="ARBA00023136"/>
    </source>
</evidence>
<evidence type="ECO:0000256" key="3">
    <source>
        <dbReference type="ARBA" id="ARBA00022519"/>
    </source>
</evidence>
<keyword evidence="4 12" id="KW-0812">Transmembrane</keyword>
<comment type="subcellular location">
    <subcellularLocation>
        <location evidence="1 12">Cell membrane</location>
        <topology evidence="1 12">Multi-pass membrane protein</topology>
    </subcellularLocation>
</comment>
<dbReference type="STRING" id="28885.EI16_00420"/>
<evidence type="ECO:0000256" key="7">
    <source>
        <dbReference type="ARBA" id="ARBA00023065"/>
    </source>
</evidence>
<sequence length="126" mass="14210">MMQLLAVGIGGTFGAMSRFLLSNQMYAWWGRDFVWGTLTVNALGSFLIGLLTILMIDKLQLALEWRALLIVGFLGSFTTFSTFAFETLLFLQEGLFEKAMMNIVANVVLCVYMVWFGVWSGKQFLL</sequence>
<keyword evidence="7 12" id="KW-0406">Ion transport</keyword>
<dbReference type="PANTHER" id="PTHR28259">
    <property type="entry name" value="FLUORIDE EXPORT PROTEIN 1-RELATED"/>
    <property type="match status" value="1"/>
</dbReference>
<feature type="transmembrane region" description="Helical" evidence="12">
    <location>
        <begin position="33"/>
        <end position="56"/>
    </location>
</feature>
<comment type="function">
    <text evidence="12">Fluoride-specific ion channel. Important for reducing fluoride concentration in the cell, thus reducing its toxicity.</text>
</comment>
<reference evidence="13 14" key="1">
    <citation type="submission" date="2014-04" db="EMBL/GenBank/DDBJ databases">
        <title>Draft genome sequence of Hydrogenovibrio marinus MH-110, a model organism for aerobic H2 metabolism.</title>
        <authorList>
            <person name="Cha H.J."/>
            <person name="Jo B.H."/>
            <person name="Hwang B.H."/>
        </authorList>
    </citation>
    <scope>NUCLEOTIDE SEQUENCE [LARGE SCALE GENOMIC DNA]</scope>
    <source>
        <strain evidence="13 14">MH-110</strain>
    </source>
</reference>
<protein>
    <recommendedName>
        <fullName evidence="12">Fluoride-specific ion channel FluC</fullName>
    </recommendedName>
</protein>
<name>A0A066ZMT9_HYDMR</name>
<keyword evidence="3" id="KW-0997">Cell inner membrane</keyword>
<dbReference type="EMBL" id="JMIU01000001">
    <property type="protein sequence ID" value="KDN94817.1"/>
    <property type="molecule type" value="Genomic_DNA"/>
</dbReference>
<dbReference type="Pfam" id="PF02537">
    <property type="entry name" value="CRCB"/>
    <property type="match status" value="1"/>
</dbReference>
<dbReference type="GO" id="GO:0062054">
    <property type="term" value="F:fluoride channel activity"/>
    <property type="evidence" value="ECO:0007669"/>
    <property type="project" value="UniProtKB-UniRule"/>
</dbReference>
<dbReference type="AlphaFoldDB" id="A0A066ZMT9"/>
<keyword evidence="14" id="KW-1185">Reference proteome</keyword>
<gene>
    <name evidence="12" type="primary">fluC</name>
    <name evidence="12" type="synonym">crcB</name>
    <name evidence="13" type="ORF">EI16_00420</name>
</gene>
<evidence type="ECO:0000256" key="4">
    <source>
        <dbReference type="ARBA" id="ARBA00022692"/>
    </source>
</evidence>
<evidence type="ECO:0000256" key="11">
    <source>
        <dbReference type="ARBA" id="ARBA00035585"/>
    </source>
</evidence>
<evidence type="ECO:0000256" key="1">
    <source>
        <dbReference type="ARBA" id="ARBA00004651"/>
    </source>
</evidence>
<dbReference type="NCBIfam" id="TIGR00494">
    <property type="entry name" value="crcB"/>
    <property type="match status" value="1"/>
</dbReference>
<evidence type="ECO:0000256" key="10">
    <source>
        <dbReference type="ARBA" id="ARBA00035120"/>
    </source>
</evidence>
<dbReference type="HAMAP" id="MF_00454">
    <property type="entry name" value="FluC"/>
    <property type="match status" value="1"/>
</dbReference>
<keyword evidence="2 12" id="KW-1003">Cell membrane</keyword>
<keyword evidence="8 12" id="KW-0472">Membrane</keyword>
<keyword evidence="9 12" id="KW-0407">Ion channel</keyword>
<comment type="caution">
    <text evidence="13">The sequence shown here is derived from an EMBL/GenBank/DDBJ whole genome shotgun (WGS) entry which is preliminary data.</text>
</comment>
<evidence type="ECO:0000313" key="13">
    <source>
        <dbReference type="EMBL" id="KDN94817.1"/>
    </source>
</evidence>
<dbReference type="GO" id="GO:0046872">
    <property type="term" value="F:metal ion binding"/>
    <property type="evidence" value="ECO:0007669"/>
    <property type="project" value="UniProtKB-KW"/>
</dbReference>
<keyword evidence="5 12" id="KW-1133">Transmembrane helix</keyword>
<comment type="catalytic activity">
    <reaction evidence="11">
        <text>fluoride(in) = fluoride(out)</text>
        <dbReference type="Rhea" id="RHEA:76159"/>
        <dbReference type="ChEBI" id="CHEBI:17051"/>
    </reaction>
    <physiologicalReaction direction="left-to-right" evidence="11">
        <dbReference type="Rhea" id="RHEA:76160"/>
    </physiologicalReaction>
</comment>
<organism evidence="13 14">
    <name type="scientific">Hydrogenovibrio marinus</name>
    <dbReference type="NCBI Taxonomy" id="28885"/>
    <lineage>
        <taxon>Bacteria</taxon>
        <taxon>Pseudomonadati</taxon>
        <taxon>Pseudomonadota</taxon>
        <taxon>Gammaproteobacteria</taxon>
        <taxon>Thiotrichales</taxon>
        <taxon>Piscirickettsiaceae</taxon>
        <taxon>Hydrogenovibrio</taxon>
    </lineage>
</organism>
<feature type="transmembrane region" description="Helical" evidence="12">
    <location>
        <begin position="68"/>
        <end position="91"/>
    </location>
</feature>
<feature type="binding site" evidence="12">
    <location>
        <position position="75"/>
    </location>
    <ligand>
        <name>Na(+)</name>
        <dbReference type="ChEBI" id="CHEBI:29101"/>
        <note>structural</note>
    </ligand>
</feature>
<evidence type="ECO:0000256" key="2">
    <source>
        <dbReference type="ARBA" id="ARBA00022475"/>
    </source>
</evidence>
<feature type="transmembrane region" description="Helical" evidence="12">
    <location>
        <begin position="103"/>
        <end position="121"/>
    </location>
</feature>
<keyword evidence="12" id="KW-0479">Metal-binding</keyword>
<feature type="binding site" evidence="12">
    <location>
        <position position="78"/>
    </location>
    <ligand>
        <name>Na(+)</name>
        <dbReference type="ChEBI" id="CHEBI:29101"/>
        <note>structural</note>
    </ligand>
</feature>